<dbReference type="EMBL" id="JAZDRP010000007">
    <property type="protein sequence ID" value="MEE2526883.1"/>
    <property type="molecule type" value="Genomic_DNA"/>
</dbReference>
<organism evidence="7 8">
    <name type="scientific">Hyphobacterium lacteum</name>
    <dbReference type="NCBI Taxonomy" id="3116575"/>
    <lineage>
        <taxon>Bacteria</taxon>
        <taxon>Pseudomonadati</taxon>
        <taxon>Pseudomonadota</taxon>
        <taxon>Alphaproteobacteria</taxon>
        <taxon>Maricaulales</taxon>
        <taxon>Maricaulaceae</taxon>
        <taxon>Hyphobacterium</taxon>
    </lineage>
</organism>
<keyword evidence="2 4" id="KW-0689">Ribosomal protein</keyword>
<dbReference type="HAMAP" id="MF_01363">
    <property type="entry name" value="Ribosomal_bL21"/>
    <property type="match status" value="1"/>
</dbReference>
<dbReference type="PANTHER" id="PTHR21349:SF0">
    <property type="entry name" value="LARGE RIBOSOMAL SUBUNIT PROTEIN BL21M"/>
    <property type="match status" value="1"/>
</dbReference>
<name>A0ABU7LSK7_9PROT</name>
<dbReference type="Proteomes" id="UP001354971">
    <property type="component" value="Unassembled WGS sequence"/>
</dbReference>
<evidence type="ECO:0000313" key="7">
    <source>
        <dbReference type="EMBL" id="MEE2526883.1"/>
    </source>
</evidence>
<keyword evidence="4 5" id="KW-0694">RNA-binding</keyword>
<comment type="similarity">
    <text evidence="1 4 5">Belongs to the bacterial ribosomal protein bL21 family.</text>
</comment>
<comment type="function">
    <text evidence="4 5">This protein binds to 23S rRNA in the presence of protein L20.</text>
</comment>
<dbReference type="RefSeq" id="WP_330199547.1">
    <property type="nucleotide sequence ID" value="NZ_JAZDRP010000007.1"/>
</dbReference>
<dbReference type="InterPro" id="IPR001787">
    <property type="entry name" value="Ribosomal_bL21"/>
</dbReference>
<dbReference type="InterPro" id="IPR036164">
    <property type="entry name" value="bL21-like_sf"/>
</dbReference>
<evidence type="ECO:0000256" key="2">
    <source>
        <dbReference type="ARBA" id="ARBA00022980"/>
    </source>
</evidence>
<keyword evidence="4 5" id="KW-0699">rRNA-binding</keyword>
<feature type="compositionally biased region" description="Basic residues" evidence="6">
    <location>
        <begin position="128"/>
        <end position="139"/>
    </location>
</feature>
<dbReference type="Pfam" id="PF00829">
    <property type="entry name" value="Ribosomal_L21p"/>
    <property type="match status" value="1"/>
</dbReference>
<feature type="compositionally biased region" description="Basic residues" evidence="6">
    <location>
        <begin position="149"/>
        <end position="175"/>
    </location>
</feature>
<dbReference type="PANTHER" id="PTHR21349">
    <property type="entry name" value="50S RIBOSOMAL PROTEIN L21"/>
    <property type="match status" value="1"/>
</dbReference>
<comment type="subunit">
    <text evidence="4">Part of the 50S ribosomal subunit. Contacts protein L20.</text>
</comment>
<dbReference type="InterPro" id="IPR028909">
    <property type="entry name" value="bL21-like"/>
</dbReference>
<evidence type="ECO:0000256" key="1">
    <source>
        <dbReference type="ARBA" id="ARBA00008563"/>
    </source>
</evidence>
<dbReference type="GO" id="GO:0005840">
    <property type="term" value="C:ribosome"/>
    <property type="evidence" value="ECO:0007669"/>
    <property type="project" value="UniProtKB-KW"/>
</dbReference>
<dbReference type="NCBIfam" id="TIGR00061">
    <property type="entry name" value="L21"/>
    <property type="match status" value="1"/>
</dbReference>
<sequence length="175" mass="18385">MFAVIQTGGKQYTVAPGDEISVEKLEGQAGDNIVIENVLMLGGDKGVTVGAPLVEGASVVAELLENARDKKVIVFKKRRRQNYRRKAGHRQWFSKLRIAEILEPGAKKPAAKKAAPAKTAGDADTKPAAKKPAAKKAAPKKAAGETKAAAKKPAAKKAAPKKAAAKKPAAKKSED</sequence>
<reference evidence="7 8" key="1">
    <citation type="submission" date="2024-01" db="EMBL/GenBank/DDBJ databases">
        <title>Hyphobacterium bacterium isolated from marine sediment.</title>
        <authorList>
            <person name="Zhao S."/>
        </authorList>
    </citation>
    <scope>NUCLEOTIDE SEQUENCE [LARGE SCALE GENOMIC DNA]</scope>
    <source>
        <strain evidence="8">HN65</strain>
    </source>
</reference>
<keyword evidence="8" id="KW-1185">Reference proteome</keyword>
<feature type="region of interest" description="Disordered" evidence="6">
    <location>
        <begin position="105"/>
        <end position="175"/>
    </location>
</feature>
<evidence type="ECO:0000313" key="8">
    <source>
        <dbReference type="Proteomes" id="UP001354971"/>
    </source>
</evidence>
<evidence type="ECO:0000256" key="3">
    <source>
        <dbReference type="ARBA" id="ARBA00023274"/>
    </source>
</evidence>
<accession>A0ABU7LSK7</accession>
<evidence type="ECO:0000256" key="6">
    <source>
        <dbReference type="SAM" id="MobiDB-lite"/>
    </source>
</evidence>
<evidence type="ECO:0000256" key="5">
    <source>
        <dbReference type="RuleBase" id="RU000562"/>
    </source>
</evidence>
<protein>
    <recommendedName>
        <fullName evidence="4">Large ribosomal subunit protein bL21</fullName>
    </recommendedName>
</protein>
<gene>
    <name evidence="4 7" type="primary">rplU</name>
    <name evidence="7" type="ORF">V0U79_10920</name>
</gene>
<proteinExistence type="inferred from homology"/>
<evidence type="ECO:0000256" key="4">
    <source>
        <dbReference type="HAMAP-Rule" id="MF_01363"/>
    </source>
</evidence>
<comment type="caution">
    <text evidence="7">The sequence shown here is derived from an EMBL/GenBank/DDBJ whole genome shotgun (WGS) entry which is preliminary data.</text>
</comment>
<dbReference type="SUPFAM" id="SSF141091">
    <property type="entry name" value="L21p-like"/>
    <property type="match status" value="1"/>
</dbReference>
<keyword evidence="3 4" id="KW-0687">Ribonucleoprotein</keyword>